<feature type="domain" description="N-acetyltransferase" evidence="14">
    <location>
        <begin position="1"/>
        <end position="140"/>
    </location>
</feature>
<evidence type="ECO:0000256" key="11">
    <source>
        <dbReference type="ARBA" id="ARBA00049002"/>
    </source>
</evidence>
<dbReference type="GO" id="GO:0031415">
    <property type="term" value="C:NatA complex"/>
    <property type="evidence" value="ECO:0007669"/>
    <property type="project" value="TreeGrafter"/>
</dbReference>
<organism evidence="15 16">
    <name type="scientific">Rhynchophorus ferrugineus</name>
    <name type="common">Red palm weevil</name>
    <name type="synonym">Curculio ferrugineus</name>
    <dbReference type="NCBI Taxonomy" id="354439"/>
    <lineage>
        <taxon>Eukaryota</taxon>
        <taxon>Metazoa</taxon>
        <taxon>Ecdysozoa</taxon>
        <taxon>Arthropoda</taxon>
        <taxon>Hexapoda</taxon>
        <taxon>Insecta</taxon>
        <taxon>Pterygota</taxon>
        <taxon>Neoptera</taxon>
        <taxon>Endopterygota</taxon>
        <taxon>Coleoptera</taxon>
        <taxon>Polyphaga</taxon>
        <taxon>Cucujiformia</taxon>
        <taxon>Curculionidae</taxon>
        <taxon>Dryophthorinae</taxon>
        <taxon>Rhynchophorus</taxon>
    </lineage>
</organism>
<evidence type="ECO:0000313" key="16">
    <source>
        <dbReference type="Proteomes" id="UP000625711"/>
    </source>
</evidence>
<protein>
    <recommendedName>
        <fullName evidence="5">N-terminal methionine N(alpha)-acetyltransferase NatE</fullName>
        <ecNumber evidence="5">2.3.1.258</ecNumber>
    </recommendedName>
</protein>
<comment type="subcellular location">
    <subcellularLocation>
        <location evidence="1">Cytoplasm</location>
    </subcellularLocation>
</comment>
<evidence type="ECO:0000256" key="13">
    <source>
        <dbReference type="ARBA" id="ARBA00049454"/>
    </source>
</evidence>
<dbReference type="EC" id="2.3.1.258" evidence="5"/>
<dbReference type="FunFam" id="3.40.630.30:FF:000078">
    <property type="entry name" value="N-alpha-acetyltransferase 50"/>
    <property type="match status" value="1"/>
</dbReference>
<proteinExistence type="predicted"/>
<keyword evidence="3" id="KW-0808">Transferase</keyword>
<dbReference type="EMBL" id="JAACXV010014082">
    <property type="protein sequence ID" value="KAF7270544.1"/>
    <property type="molecule type" value="Genomic_DNA"/>
</dbReference>
<dbReference type="SUPFAM" id="SSF55729">
    <property type="entry name" value="Acyl-CoA N-acyltransferases (Nat)"/>
    <property type="match status" value="1"/>
</dbReference>
<evidence type="ECO:0000256" key="3">
    <source>
        <dbReference type="ARBA" id="ARBA00022679"/>
    </source>
</evidence>
<dbReference type="CDD" id="cd04301">
    <property type="entry name" value="NAT_SF"/>
    <property type="match status" value="1"/>
</dbReference>
<dbReference type="PANTHER" id="PTHR42919:SF8">
    <property type="entry name" value="N-ALPHA-ACETYLTRANSFERASE 50"/>
    <property type="match status" value="1"/>
</dbReference>
<comment type="catalytic activity">
    <reaction evidence="13">
        <text>N-terminal L-methionyl-L-threonyl-[protein] + acetyl-CoA = N-terminal N(alpha)-acetyl-L-methionyl-L-threonyl-[protein] + CoA + H(+)</text>
        <dbReference type="Rhea" id="RHEA:50576"/>
        <dbReference type="Rhea" id="RHEA-COMP:12732"/>
        <dbReference type="Rhea" id="RHEA-COMP:12733"/>
        <dbReference type="ChEBI" id="CHEBI:15378"/>
        <dbReference type="ChEBI" id="CHEBI:57287"/>
        <dbReference type="ChEBI" id="CHEBI:57288"/>
        <dbReference type="ChEBI" id="CHEBI:133404"/>
        <dbReference type="ChEBI" id="CHEBI:133405"/>
        <dbReference type="EC" id="2.3.1.258"/>
    </reaction>
</comment>
<evidence type="ECO:0000256" key="6">
    <source>
        <dbReference type="ARBA" id="ARBA00048251"/>
    </source>
</evidence>
<evidence type="ECO:0000256" key="10">
    <source>
        <dbReference type="ARBA" id="ARBA00048799"/>
    </source>
</evidence>
<keyword evidence="4" id="KW-0012">Acyltransferase</keyword>
<dbReference type="InterPro" id="IPR000182">
    <property type="entry name" value="GNAT_dom"/>
</dbReference>
<dbReference type="GO" id="GO:0007064">
    <property type="term" value="P:mitotic sister chromatid cohesion"/>
    <property type="evidence" value="ECO:0007669"/>
    <property type="project" value="TreeGrafter"/>
</dbReference>
<dbReference type="GO" id="GO:0120518">
    <property type="term" value="F:protein N-terminal-methionine acetyltransferase activity"/>
    <property type="evidence" value="ECO:0007669"/>
    <property type="project" value="UniProtKB-EC"/>
</dbReference>
<evidence type="ECO:0000256" key="7">
    <source>
        <dbReference type="ARBA" id="ARBA00048335"/>
    </source>
</evidence>
<comment type="catalytic activity">
    <reaction evidence="7">
        <text>N-terminal L-methionyl-L-tyrosyl-[protein] + acetyl-CoA = N-terminal N(alpha)-acetyl-L-methionyl-L-tyrosyl-[protein] + CoA + H(+)</text>
        <dbReference type="Rhea" id="RHEA:50532"/>
        <dbReference type="Rhea" id="RHEA-COMP:12717"/>
        <dbReference type="Rhea" id="RHEA-COMP:12718"/>
        <dbReference type="ChEBI" id="CHEBI:15378"/>
        <dbReference type="ChEBI" id="CHEBI:57287"/>
        <dbReference type="ChEBI" id="CHEBI:57288"/>
        <dbReference type="ChEBI" id="CHEBI:133384"/>
        <dbReference type="ChEBI" id="CHEBI:133385"/>
        <dbReference type="EC" id="2.3.1.258"/>
    </reaction>
</comment>
<dbReference type="AlphaFoldDB" id="A0A834HZY7"/>
<evidence type="ECO:0000256" key="2">
    <source>
        <dbReference type="ARBA" id="ARBA00022490"/>
    </source>
</evidence>
<keyword evidence="2" id="KW-0963">Cytoplasm</keyword>
<comment type="catalytic activity">
    <reaction evidence="9">
        <text>N-terminal L-methionyl-L-lysyl-[protein] + acetyl-CoA = N-terminal N(alpha)-acetyl-L-methionyl-L-lysyl-[protein] + CoA + H(+)</text>
        <dbReference type="Rhea" id="RHEA:50580"/>
        <dbReference type="Rhea" id="RHEA-COMP:12734"/>
        <dbReference type="Rhea" id="RHEA-COMP:12735"/>
        <dbReference type="ChEBI" id="CHEBI:15378"/>
        <dbReference type="ChEBI" id="CHEBI:57287"/>
        <dbReference type="ChEBI" id="CHEBI:57288"/>
        <dbReference type="ChEBI" id="CHEBI:133406"/>
        <dbReference type="ChEBI" id="CHEBI:133407"/>
        <dbReference type="EC" id="2.3.1.258"/>
    </reaction>
</comment>
<dbReference type="OrthoDB" id="47374at2759"/>
<dbReference type="PROSITE" id="PS51186">
    <property type="entry name" value="GNAT"/>
    <property type="match status" value="1"/>
</dbReference>
<dbReference type="Pfam" id="PF00583">
    <property type="entry name" value="Acetyltransf_1"/>
    <property type="match status" value="1"/>
</dbReference>
<evidence type="ECO:0000313" key="15">
    <source>
        <dbReference type="EMBL" id="KAF7270544.1"/>
    </source>
</evidence>
<evidence type="ECO:0000256" key="8">
    <source>
        <dbReference type="ARBA" id="ARBA00048490"/>
    </source>
</evidence>
<dbReference type="InterPro" id="IPR016181">
    <property type="entry name" value="Acyl_CoA_acyltransferase"/>
</dbReference>
<name>A0A834HZY7_RHYFE</name>
<sequence length="150" mass="17311">MTRANIELVFPVSYNDKFYKDVLEAGELAKLAYYNDIVVGAVCCRIDYSDSFKSKRLYIMTLGCLYPYRRLGIGTLMVQHVLNYVEQDGNFDSIFLHVQVNNEGAIDFYKKFGFEIVETKEHYYKRIEPADAHVLQKTIRKSGQANGTLE</sequence>
<comment type="catalytic activity">
    <reaction evidence="6">
        <text>N-terminal L-methionyl-L-seryl-[protein] + acetyl-CoA = N-terminal N(alpha)-acetyl-L-methionyl-L-seryl-[protein] + CoA + H(+)</text>
        <dbReference type="Rhea" id="RHEA:50568"/>
        <dbReference type="Rhea" id="RHEA-COMP:12728"/>
        <dbReference type="Rhea" id="RHEA-COMP:12729"/>
        <dbReference type="ChEBI" id="CHEBI:15378"/>
        <dbReference type="ChEBI" id="CHEBI:57287"/>
        <dbReference type="ChEBI" id="CHEBI:57288"/>
        <dbReference type="ChEBI" id="CHEBI:133400"/>
        <dbReference type="ChEBI" id="CHEBI:133401"/>
        <dbReference type="EC" id="2.3.1.258"/>
    </reaction>
</comment>
<evidence type="ECO:0000256" key="5">
    <source>
        <dbReference type="ARBA" id="ARBA00039121"/>
    </source>
</evidence>
<keyword evidence="16" id="KW-1185">Reference proteome</keyword>
<comment type="caution">
    <text evidence="15">The sequence shown here is derived from an EMBL/GenBank/DDBJ whole genome shotgun (WGS) entry which is preliminary data.</text>
</comment>
<evidence type="ECO:0000256" key="9">
    <source>
        <dbReference type="ARBA" id="ARBA00048618"/>
    </source>
</evidence>
<comment type="catalytic activity">
    <reaction evidence="10">
        <text>N-terminal L-methionyl-L-valyl-[protein] + acetyl-CoA = N-terminal N(alpha)-acetyl-L-methionyl-L-valyl-[protein] + CoA + H(+)</text>
        <dbReference type="Rhea" id="RHEA:50572"/>
        <dbReference type="Rhea" id="RHEA-COMP:12730"/>
        <dbReference type="Rhea" id="RHEA-COMP:12731"/>
        <dbReference type="ChEBI" id="CHEBI:15378"/>
        <dbReference type="ChEBI" id="CHEBI:57287"/>
        <dbReference type="ChEBI" id="CHEBI:57288"/>
        <dbReference type="ChEBI" id="CHEBI:133402"/>
        <dbReference type="ChEBI" id="CHEBI:133403"/>
        <dbReference type="EC" id="2.3.1.258"/>
    </reaction>
</comment>
<evidence type="ECO:0000259" key="14">
    <source>
        <dbReference type="PROSITE" id="PS51186"/>
    </source>
</evidence>
<reference evidence="15" key="1">
    <citation type="submission" date="2020-08" db="EMBL/GenBank/DDBJ databases">
        <title>Genome sequencing and assembly of the red palm weevil Rhynchophorus ferrugineus.</title>
        <authorList>
            <person name="Dias G.B."/>
            <person name="Bergman C.M."/>
            <person name="Manee M."/>
        </authorList>
    </citation>
    <scope>NUCLEOTIDE SEQUENCE</scope>
    <source>
        <strain evidence="15">AA-2017</strain>
        <tissue evidence="15">Whole larva</tissue>
    </source>
</reference>
<accession>A0A834HZY7</accession>
<gene>
    <name evidence="15" type="ORF">GWI33_016500</name>
</gene>
<evidence type="ECO:0000256" key="12">
    <source>
        <dbReference type="ARBA" id="ARBA00049103"/>
    </source>
</evidence>
<evidence type="ECO:0000256" key="1">
    <source>
        <dbReference type="ARBA" id="ARBA00004496"/>
    </source>
</evidence>
<dbReference type="PANTHER" id="PTHR42919">
    <property type="entry name" value="N-ALPHA-ACETYLTRANSFERASE"/>
    <property type="match status" value="1"/>
</dbReference>
<dbReference type="Proteomes" id="UP000625711">
    <property type="component" value="Unassembled WGS sequence"/>
</dbReference>
<comment type="catalytic activity">
    <reaction evidence="12">
        <text>N-terminal L-methionyl-L-leucyl-[protein] + acetyl-CoA = N-terminal N(alpha)-acetyl-L-methionyl-L-leucyl-[protein] + CoA + H(+)</text>
        <dbReference type="Rhea" id="RHEA:50520"/>
        <dbReference type="Rhea" id="RHEA-COMP:12711"/>
        <dbReference type="Rhea" id="RHEA-COMP:12712"/>
        <dbReference type="ChEBI" id="CHEBI:15378"/>
        <dbReference type="ChEBI" id="CHEBI:57287"/>
        <dbReference type="ChEBI" id="CHEBI:57288"/>
        <dbReference type="ChEBI" id="CHEBI:133377"/>
        <dbReference type="ChEBI" id="CHEBI:133378"/>
        <dbReference type="EC" id="2.3.1.258"/>
    </reaction>
</comment>
<comment type="catalytic activity">
    <reaction evidence="8">
        <text>N-terminal L-methionyl-L-phenylalanyl-[protein] + acetyl-CoA = N-terminal N(alpha)-acetyl-L-methionyl-L-phenylalanyl-[protein] + CoA + H(+)</text>
        <dbReference type="Rhea" id="RHEA:50528"/>
        <dbReference type="Rhea" id="RHEA-COMP:12715"/>
        <dbReference type="Rhea" id="RHEA-COMP:12716"/>
        <dbReference type="ChEBI" id="CHEBI:15378"/>
        <dbReference type="ChEBI" id="CHEBI:57287"/>
        <dbReference type="ChEBI" id="CHEBI:57288"/>
        <dbReference type="ChEBI" id="CHEBI:133382"/>
        <dbReference type="ChEBI" id="CHEBI:133383"/>
        <dbReference type="EC" id="2.3.1.258"/>
    </reaction>
</comment>
<evidence type="ECO:0000256" key="4">
    <source>
        <dbReference type="ARBA" id="ARBA00023315"/>
    </source>
</evidence>
<comment type="catalytic activity">
    <reaction evidence="11">
        <text>N-terminal L-methionyl-L-alanyl-[protein] + acetyl-CoA = N-terminal N(alpha)-acetyl-L-methionyl-L-alanyl-[protein] + CoA + H(+)</text>
        <dbReference type="Rhea" id="RHEA:50564"/>
        <dbReference type="Rhea" id="RHEA-COMP:12726"/>
        <dbReference type="Rhea" id="RHEA-COMP:12727"/>
        <dbReference type="ChEBI" id="CHEBI:15378"/>
        <dbReference type="ChEBI" id="CHEBI:57287"/>
        <dbReference type="ChEBI" id="CHEBI:57288"/>
        <dbReference type="ChEBI" id="CHEBI:133398"/>
        <dbReference type="ChEBI" id="CHEBI:133399"/>
        <dbReference type="EC" id="2.3.1.258"/>
    </reaction>
</comment>
<dbReference type="InterPro" id="IPR051556">
    <property type="entry name" value="N-term/lysine_N-AcTrnsfr"/>
</dbReference>
<dbReference type="Gene3D" id="3.40.630.30">
    <property type="match status" value="1"/>
</dbReference>